<dbReference type="InterPro" id="IPR007110">
    <property type="entry name" value="Ig-like_dom"/>
</dbReference>
<dbReference type="AlphaFoldDB" id="A0A7R8D4Q6"/>
<dbReference type="Gene3D" id="2.60.40.10">
    <property type="entry name" value="Immunoglobulins"/>
    <property type="match status" value="1"/>
</dbReference>
<sequence length="220" mass="24554">MLRTLQLILGLTSSNNFFCLEFWNVFLSPEASPFSRAFEKGNEKKRHPLSLTAMVNIERIQWHSGLLLILLPTLILAHLSLLGQEEDPLENGAILSYSESLTLSQLYPFPHPPQSTLKIECLSSNKSEGSVSYSFLYLSQLNETLDPPPPISSLSLKPKTVLTYEETTSLTCSLDETQDEGVSYSFVWLKNGEIVSESSGSTFLLRNVTQSATYGCLLKR</sequence>
<evidence type="ECO:0000313" key="2">
    <source>
        <dbReference type="Proteomes" id="UP000675881"/>
    </source>
</evidence>
<dbReference type="EMBL" id="HG994587">
    <property type="protein sequence ID" value="CAF3027847.1"/>
    <property type="molecule type" value="Genomic_DNA"/>
</dbReference>
<dbReference type="SUPFAM" id="SSF48726">
    <property type="entry name" value="Immunoglobulin"/>
    <property type="match status" value="1"/>
</dbReference>
<organism evidence="1 2">
    <name type="scientific">Lepeophtheirus salmonis</name>
    <name type="common">Salmon louse</name>
    <name type="synonym">Caligus salmonis</name>
    <dbReference type="NCBI Taxonomy" id="72036"/>
    <lineage>
        <taxon>Eukaryota</taxon>
        <taxon>Metazoa</taxon>
        <taxon>Ecdysozoa</taxon>
        <taxon>Arthropoda</taxon>
        <taxon>Crustacea</taxon>
        <taxon>Multicrustacea</taxon>
        <taxon>Hexanauplia</taxon>
        <taxon>Copepoda</taxon>
        <taxon>Siphonostomatoida</taxon>
        <taxon>Caligidae</taxon>
        <taxon>Lepeophtheirus</taxon>
    </lineage>
</organism>
<gene>
    <name evidence="1" type="ORF">LSAA_14331</name>
</gene>
<dbReference type="PROSITE" id="PS50835">
    <property type="entry name" value="IG_LIKE"/>
    <property type="match status" value="1"/>
</dbReference>
<accession>A0A7R8D4Q6</accession>
<evidence type="ECO:0000313" key="1">
    <source>
        <dbReference type="EMBL" id="CAF3027847.1"/>
    </source>
</evidence>
<proteinExistence type="predicted"/>
<dbReference type="InterPro" id="IPR036179">
    <property type="entry name" value="Ig-like_dom_sf"/>
</dbReference>
<protein>
    <submittedName>
        <fullName evidence="1">(salmon louse) hypothetical protein</fullName>
    </submittedName>
</protein>
<dbReference type="OrthoDB" id="6019866at2759"/>
<reference evidence="1" key="1">
    <citation type="submission" date="2021-02" db="EMBL/GenBank/DDBJ databases">
        <authorList>
            <person name="Bekaert M."/>
        </authorList>
    </citation>
    <scope>NUCLEOTIDE SEQUENCE</scope>
    <source>
        <strain evidence="1">IoA-00</strain>
    </source>
</reference>
<dbReference type="Proteomes" id="UP000675881">
    <property type="component" value="Chromosome 8"/>
</dbReference>
<name>A0A7R8D4Q6_LEPSM</name>
<keyword evidence="2" id="KW-1185">Reference proteome</keyword>
<dbReference type="InterPro" id="IPR013783">
    <property type="entry name" value="Ig-like_fold"/>
</dbReference>